<evidence type="ECO:0000313" key="2">
    <source>
        <dbReference type="EMBL" id="CAK0840645.1"/>
    </source>
</evidence>
<evidence type="ECO:0000313" key="3">
    <source>
        <dbReference type="Proteomes" id="UP001189429"/>
    </source>
</evidence>
<feature type="region of interest" description="Disordered" evidence="1">
    <location>
        <begin position="753"/>
        <end position="772"/>
    </location>
</feature>
<proteinExistence type="predicted"/>
<protein>
    <submittedName>
        <fullName evidence="2">Uncharacterized protein</fullName>
    </submittedName>
</protein>
<dbReference type="Proteomes" id="UP001189429">
    <property type="component" value="Unassembled WGS sequence"/>
</dbReference>
<gene>
    <name evidence="2" type="ORF">PCOR1329_LOCUS36038</name>
</gene>
<feature type="region of interest" description="Disordered" evidence="1">
    <location>
        <begin position="391"/>
        <end position="417"/>
    </location>
</feature>
<feature type="compositionally biased region" description="Low complexity" evidence="1">
    <location>
        <begin position="753"/>
        <end position="763"/>
    </location>
</feature>
<reference evidence="2" key="1">
    <citation type="submission" date="2023-10" db="EMBL/GenBank/DDBJ databases">
        <authorList>
            <person name="Chen Y."/>
            <person name="Shah S."/>
            <person name="Dougan E. K."/>
            <person name="Thang M."/>
            <person name="Chan C."/>
        </authorList>
    </citation>
    <scope>NUCLEOTIDE SEQUENCE [LARGE SCALE GENOMIC DNA]</scope>
</reference>
<accession>A0ABN9T717</accession>
<dbReference type="EMBL" id="CAUYUJ010014393">
    <property type="protein sequence ID" value="CAK0840645.1"/>
    <property type="molecule type" value="Genomic_DNA"/>
</dbReference>
<organism evidence="2 3">
    <name type="scientific">Prorocentrum cordatum</name>
    <dbReference type="NCBI Taxonomy" id="2364126"/>
    <lineage>
        <taxon>Eukaryota</taxon>
        <taxon>Sar</taxon>
        <taxon>Alveolata</taxon>
        <taxon>Dinophyceae</taxon>
        <taxon>Prorocentrales</taxon>
        <taxon>Prorocentraceae</taxon>
        <taxon>Prorocentrum</taxon>
    </lineage>
</organism>
<comment type="caution">
    <text evidence="2">The sequence shown here is derived from an EMBL/GenBank/DDBJ whole genome shotgun (WGS) entry which is preliminary data.</text>
</comment>
<sequence length="1024" mass="112865">MMAPQMHIPVPKAVPMPGGCVPAALEYEGQALLDILERDPNGVIANDILYGPRLNSEQRFKGIHGAIRYRLYLKHYAVDRNATLFPFVTAAAENQPPRPLKNFEVPEISAGQTAVVVQYSQKILQEGVYSDFRGRLQAVQTDVDYKFAMIGGATMVEAFYHGFEQEPTNDHIVQVILNGFEGATIWGRRMPNDSIDWYKSEANRWHHGSTYNFIENLRDIANAEAQWAAHRATHNISVRSCPTAGEFRHEKVYERFIKENFPQKFKNWMHYDNMKKAVHTMMSNNALSSFTSFAEEECDFTNASLDNSAVATLLMEVTQLFEHNFKGYISKELYEASLLEATKFVMPLLQKPGRIDVQWIMRDHSSRNLFQRLLCPMAPGLSKVHMKYEKDKKKRGTDAGDGAPAAKRAKSKKASQPAVLTATEDLARAPDGRDKYFLDDLCACVDFPLNFLEKGDIDWDAVGRAISIGMTFCFQGKEYDAWSNVRPAVQQEVIKSHMVFYRNSLPNVSADASSSEVADAVTARLGHEDGVPLQTSAVADNLIQTKVDSIIGAFNSQTFILGVTTFASMNKMKSKPALQPAFANIQHEVGRRMNDMGCSVDIIDSHVPLRTLLFVVFEVCSTVFPKGMFHFIWGVAALSAEEPLAPLSALSYGAIADRESLQAFIRLRASYLREILNTMASGPSRLTTEDCTAHVFEITNRMDAIGMMDCSQITGEQWVNSHSSVNAVFVGTYDEEKLETVLLKAAAATSSASSPSHVAESESPPTPAPAAAPETRGFLAAAAAAAASAEPEEEDATVSIAALKLKLHHSSGTSGAVIKAFIKSLEAWLLQQVSGIVVSDDGETFFRPDARLDSIKVNPKAKPLRLMAEAMPKNLRLNFSGRVVQMPVIGSLPLCQAFGVHFFVASGSEYDNLDNPDALQIAWLVKTATKSAAVTMSVVKSTVPYEFVYNAGVQIKVVTDVTLHSLVPDADWIECNTELVRPKIDAMITKETAPPAKAPTPEQVAAKDLKDLKGKWKPCAHLFK</sequence>
<name>A0ABN9T717_9DINO</name>
<evidence type="ECO:0000256" key="1">
    <source>
        <dbReference type="SAM" id="MobiDB-lite"/>
    </source>
</evidence>
<keyword evidence="3" id="KW-1185">Reference proteome</keyword>